<dbReference type="AlphaFoldDB" id="A0AAV1RK97"/>
<dbReference type="Pfam" id="PF24750">
    <property type="entry name" value="b-prop_At3g26010-like"/>
    <property type="match status" value="1"/>
</dbReference>
<proteinExistence type="predicted"/>
<dbReference type="PANTHER" id="PTHR35546">
    <property type="entry name" value="F-BOX PROTEIN INTERACTION DOMAIN PROTEIN-RELATED"/>
    <property type="match status" value="1"/>
</dbReference>
<name>A0AAV1RK97_9ROSI</name>
<dbReference type="InterPro" id="IPR055290">
    <property type="entry name" value="At3g26010-like"/>
</dbReference>
<sequence>MEVVFSSSDDLATEIFSRLPAEDITIRIQVKPALQDFLPEKVNVILASCNGLLCCQSIPNDDFKEPVRQRRRYENRVQLNSAKELSVPFCPFGTSVNKKPCFKLVGIQRSEAALNAYSFVVCSSETGKWTTSKEVWHCHYRIHKNREILVVGNRFYWLTWNHHIITSDAERELSGVIELPGPVMGGEGWRRMCLGSSEGYFHYLELYTALEPIILPSAVCLTAMGVLIKGDQNFRAKSSESREDVHCRRE</sequence>
<dbReference type="InterPro" id="IPR056592">
    <property type="entry name" value="Beta-prop_At3g26010-like"/>
</dbReference>
<dbReference type="Proteomes" id="UP001314170">
    <property type="component" value="Unassembled WGS sequence"/>
</dbReference>
<evidence type="ECO:0000313" key="3">
    <source>
        <dbReference type="Proteomes" id="UP001314170"/>
    </source>
</evidence>
<feature type="domain" description="F-box protein At3g26010-like beta-propeller" evidence="1">
    <location>
        <begin position="101"/>
        <end position="207"/>
    </location>
</feature>
<reference evidence="2 3" key="1">
    <citation type="submission" date="2024-01" db="EMBL/GenBank/DDBJ databases">
        <authorList>
            <person name="Waweru B."/>
        </authorList>
    </citation>
    <scope>NUCLEOTIDE SEQUENCE [LARGE SCALE GENOMIC DNA]</scope>
</reference>
<dbReference type="EMBL" id="CAWUPB010000994">
    <property type="protein sequence ID" value="CAK7336498.1"/>
    <property type="molecule type" value="Genomic_DNA"/>
</dbReference>
<gene>
    <name evidence="2" type="ORF">DCAF_LOCUS11506</name>
</gene>
<keyword evidence="3" id="KW-1185">Reference proteome</keyword>
<evidence type="ECO:0000259" key="1">
    <source>
        <dbReference type="Pfam" id="PF24750"/>
    </source>
</evidence>
<organism evidence="2 3">
    <name type="scientific">Dovyalis caffra</name>
    <dbReference type="NCBI Taxonomy" id="77055"/>
    <lineage>
        <taxon>Eukaryota</taxon>
        <taxon>Viridiplantae</taxon>
        <taxon>Streptophyta</taxon>
        <taxon>Embryophyta</taxon>
        <taxon>Tracheophyta</taxon>
        <taxon>Spermatophyta</taxon>
        <taxon>Magnoliopsida</taxon>
        <taxon>eudicotyledons</taxon>
        <taxon>Gunneridae</taxon>
        <taxon>Pentapetalae</taxon>
        <taxon>rosids</taxon>
        <taxon>fabids</taxon>
        <taxon>Malpighiales</taxon>
        <taxon>Salicaceae</taxon>
        <taxon>Flacourtieae</taxon>
        <taxon>Dovyalis</taxon>
    </lineage>
</organism>
<comment type="caution">
    <text evidence="2">The sequence shown here is derived from an EMBL/GenBank/DDBJ whole genome shotgun (WGS) entry which is preliminary data.</text>
</comment>
<accession>A0AAV1RK97</accession>
<evidence type="ECO:0000313" key="2">
    <source>
        <dbReference type="EMBL" id="CAK7336498.1"/>
    </source>
</evidence>
<protein>
    <recommendedName>
        <fullName evidence="1">F-box protein At3g26010-like beta-propeller domain-containing protein</fullName>
    </recommendedName>
</protein>
<dbReference type="PANTHER" id="PTHR35546:SF130">
    <property type="entry name" value="EXPRESSED PROTEIN"/>
    <property type="match status" value="1"/>
</dbReference>